<comment type="caution">
    <text evidence="2">The sequence shown here is derived from an EMBL/GenBank/DDBJ whole genome shotgun (WGS) entry which is preliminary data.</text>
</comment>
<evidence type="ECO:0000313" key="2">
    <source>
        <dbReference type="EMBL" id="GFY87825.1"/>
    </source>
</evidence>
<feature type="compositionally biased region" description="Gly residues" evidence="1">
    <location>
        <begin position="53"/>
        <end position="63"/>
    </location>
</feature>
<proteinExistence type="predicted"/>
<keyword evidence="3" id="KW-1185">Reference proteome</keyword>
<feature type="compositionally biased region" description="Basic and acidic residues" evidence="1">
    <location>
        <begin position="130"/>
        <end position="150"/>
    </location>
</feature>
<protein>
    <submittedName>
        <fullName evidence="2">Zinc finger C-x8-C-x5-C-x3-H type family protein</fullName>
    </submittedName>
</protein>
<dbReference type="AlphaFoldDB" id="A0A7J0EMV2"/>
<sequence>MHHITNSLNHHETSATRGGEATIGEPSSGGGGGGETILVSTSLALLAIGGSGDSGTAAAGGGSSIIHPDRGWRGIHPRPVFSRNEFGDILGQAEEEMAAAMVVNEAETGGDKEEEEVVVAAVAEGREEVAAEKGWDGVDLKEEPPRKLLDLNRPPSPDE</sequence>
<name>A0A7J0EMV2_9ERIC</name>
<evidence type="ECO:0000313" key="3">
    <source>
        <dbReference type="Proteomes" id="UP000585474"/>
    </source>
</evidence>
<dbReference type="EMBL" id="BJWL01000005">
    <property type="protein sequence ID" value="GFY87825.1"/>
    <property type="molecule type" value="Genomic_DNA"/>
</dbReference>
<feature type="region of interest" description="Disordered" evidence="1">
    <location>
        <begin position="130"/>
        <end position="159"/>
    </location>
</feature>
<reference evidence="2 3" key="1">
    <citation type="submission" date="2019-07" db="EMBL/GenBank/DDBJ databases">
        <title>De Novo Assembly of kiwifruit Actinidia rufa.</title>
        <authorList>
            <person name="Sugita-Konishi S."/>
            <person name="Sato K."/>
            <person name="Mori E."/>
            <person name="Abe Y."/>
            <person name="Kisaki G."/>
            <person name="Hamano K."/>
            <person name="Suezawa K."/>
            <person name="Otani M."/>
            <person name="Fukuda T."/>
            <person name="Manabe T."/>
            <person name="Gomi K."/>
            <person name="Tabuchi M."/>
            <person name="Akimitsu K."/>
            <person name="Kataoka I."/>
        </authorList>
    </citation>
    <scope>NUCLEOTIDE SEQUENCE [LARGE SCALE GENOMIC DNA]</scope>
    <source>
        <strain evidence="3">cv. Fuchu</strain>
    </source>
</reference>
<feature type="region of interest" description="Disordered" evidence="1">
    <location>
        <begin position="53"/>
        <end position="73"/>
    </location>
</feature>
<feature type="region of interest" description="Disordered" evidence="1">
    <location>
        <begin position="1"/>
        <end position="35"/>
    </location>
</feature>
<gene>
    <name evidence="2" type="ORF">Acr_05g0014640</name>
</gene>
<accession>A0A7J0EMV2</accession>
<dbReference type="Proteomes" id="UP000585474">
    <property type="component" value="Unassembled WGS sequence"/>
</dbReference>
<evidence type="ECO:0000256" key="1">
    <source>
        <dbReference type="SAM" id="MobiDB-lite"/>
    </source>
</evidence>
<organism evidence="2 3">
    <name type="scientific">Actinidia rufa</name>
    <dbReference type="NCBI Taxonomy" id="165716"/>
    <lineage>
        <taxon>Eukaryota</taxon>
        <taxon>Viridiplantae</taxon>
        <taxon>Streptophyta</taxon>
        <taxon>Embryophyta</taxon>
        <taxon>Tracheophyta</taxon>
        <taxon>Spermatophyta</taxon>
        <taxon>Magnoliopsida</taxon>
        <taxon>eudicotyledons</taxon>
        <taxon>Gunneridae</taxon>
        <taxon>Pentapetalae</taxon>
        <taxon>asterids</taxon>
        <taxon>Ericales</taxon>
        <taxon>Actinidiaceae</taxon>
        <taxon>Actinidia</taxon>
    </lineage>
</organism>